<comment type="caution">
    <text evidence="4">The sequence shown here is derived from an EMBL/GenBank/DDBJ whole genome shotgun (WGS) entry which is preliminary data.</text>
</comment>
<dbReference type="RefSeq" id="WP_249683678.1">
    <property type="nucleotide sequence ID" value="NZ_SGPX01000008.1"/>
</dbReference>
<gene>
    <name evidence="3" type="ORF">EXT50_15945</name>
    <name evidence="4" type="ORF">EXT53_14980</name>
</gene>
<feature type="transmembrane region" description="Helical" evidence="2">
    <location>
        <begin position="59"/>
        <end position="80"/>
    </location>
</feature>
<feature type="coiled-coil region" evidence="1">
    <location>
        <begin position="110"/>
        <end position="137"/>
    </location>
</feature>
<evidence type="ECO:0000256" key="1">
    <source>
        <dbReference type="SAM" id="Coils"/>
    </source>
</evidence>
<dbReference type="EMBL" id="SGPX01000008">
    <property type="protein sequence ID" value="MCL6352653.1"/>
    <property type="molecule type" value="Genomic_DNA"/>
</dbReference>
<dbReference type="Proteomes" id="UP001055618">
    <property type="component" value="Unassembled WGS sequence"/>
</dbReference>
<evidence type="ECO:0008006" key="7">
    <source>
        <dbReference type="Google" id="ProtNLM"/>
    </source>
</evidence>
<proteinExistence type="predicted"/>
<dbReference type="Proteomes" id="UP001057360">
    <property type="component" value="Unassembled WGS sequence"/>
</dbReference>
<sequence length="332" mass="37915">MSNGQKESKFFSFSKKINNAISTASSTVSLSLGCAFVGGYDHGKYIEKISSDDLFIFNLISYILTNPYLYIIIGACVLILSEIGGHLKKNDLFNENLHLKQTCTENETSIKSLSNDNSLLKSEINTEQEKTQKLREEICAVHIKQVTTWLKGVYKQMNFTFSERVSIYFKVNQEFHILDRYSSNPDYKEIHKQKFSLNQGVISKAWQRGVYHELNAPVYSDDNNIYHEHMMKIYNFSENEISNLNMKSCRLLGVAITDADENIGVILFESTSEDSLTKILAEDILEYCKNYQSHLCGFVKDSIMYDDELKRNKVASKSNTDQEVLDKLGGAQ</sequence>
<feature type="transmembrane region" description="Helical" evidence="2">
    <location>
        <begin position="20"/>
        <end position="39"/>
    </location>
</feature>
<keyword evidence="2" id="KW-1133">Transmembrane helix</keyword>
<organism evidence="4 6">
    <name type="scientific">Pectobacterium polaris</name>
    <dbReference type="NCBI Taxonomy" id="2042057"/>
    <lineage>
        <taxon>Bacteria</taxon>
        <taxon>Pseudomonadati</taxon>
        <taxon>Pseudomonadota</taxon>
        <taxon>Gammaproteobacteria</taxon>
        <taxon>Enterobacterales</taxon>
        <taxon>Pectobacteriaceae</taxon>
        <taxon>Pectobacterium</taxon>
    </lineage>
</organism>
<name>A0AAW5GDK5_9GAMM</name>
<keyword evidence="5" id="KW-1185">Reference proteome</keyword>
<accession>A0AAW5GDK5</accession>
<evidence type="ECO:0000313" key="5">
    <source>
        <dbReference type="Proteomes" id="UP001055618"/>
    </source>
</evidence>
<evidence type="ECO:0000313" key="4">
    <source>
        <dbReference type="EMBL" id="MCL6369864.1"/>
    </source>
</evidence>
<dbReference type="AlphaFoldDB" id="A0AAW5GDK5"/>
<keyword evidence="1" id="KW-0175">Coiled coil</keyword>
<evidence type="ECO:0000256" key="2">
    <source>
        <dbReference type="SAM" id="Phobius"/>
    </source>
</evidence>
<evidence type="ECO:0000313" key="3">
    <source>
        <dbReference type="EMBL" id="MCL6352653.1"/>
    </source>
</evidence>
<keyword evidence="2" id="KW-0812">Transmembrane</keyword>
<dbReference type="PROSITE" id="PS51257">
    <property type="entry name" value="PROKAR_LIPOPROTEIN"/>
    <property type="match status" value="1"/>
</dbReference>
<dbReference type="EMBL" id="SGPY01000008">
    <property type="protein sequence ID" value="MCL6369864.1"/>
    <property type="molecule type" value="Genomic_DNA"/>
</dbReference>
<protein>
    <recommendedName>
        <fullName evidence="7">GAF domain-containing protein</fullName>
    </recommendedName>
</protein>
<evidence type="ECO:0000313" key="6">
    <source>
        <dbReference type="Proteomes" id="UP001057360"/>
    </source>
</evidence>
<keyword evidence="2" id="KW-0472">Membrane</keyword>
<reference evidence="4" key="1">
    <citation type="submission" date="2019-02" db="EMBL/GenBank/DDBJ databases">
        <title>New Zealand Erwinia strains with phe-tRNA free attachment sites.</title>
        <authorList>
            <person name="Nunes-Leite L."/>
            <person name="Pitman A.R."/>
        </authorList>
    </citation>
    <scope>NUCLEOTIDE SEQUENCE</scope>
    <source>
        <strain evidence="4">Ec-140</strain>
        <strain evidence="3">Ec-143</strain>
    </source>
</reference>